<gene>
    <name evidence="2" type="ORF">LCGC14_1503700</name>
</gene>
<reference evidence="2" key="1">
    <citation type="journal article" date="2015" name="Nature">
        <title>Complex archaea that bridge the gap between prokaryotes and eukaryotes.</title>
        <authorList>
            <person name="Spang A."/>
            <person name="Saw J.H."/>
            <person name="Jorgensen S.L."/>
            <person name="Zaremba-Niedzwiedzka K."/>
            <person name="Martijn J."/>
            <person name="Lind A.E."/>
            <person name="van Eijk R."/>
            <person name="Schleper C."/>
            <person name="Guy L."/>
            <person name="Ettema T.J."/>
        </authorList>
    </citation>
    <scope>NUCLEOTIDE SEQUENCE</scope>
</reference>
<feature type="region of interest" description="Disordered" evidence="1">
    <location>
        <begin position="119"/>
        <end position="142"/>
    </location>
</feature>
<name>A0A0F9J3R6_9ZZZZ</name>
<dbReference type="EMBL" id="LAZR01010946">
    <property type="protein sequence ID" value="KKM64208.1"/>
    <property type="molecule type" value="Genomic_DNA"/>
</dbReference>
<proteinExistence type="predicted"/>
<protein>
    <submittedName>
        <fullName evidence="2">Uncharacterized protein</fullName>
    </submittedName>
</protein>
<accession>A0A0F9J3R6</accession>
<sequence>MAGWAKLFSSIVTSTIWMEDDATLRVWIAMLSMADADGVVEGSLPGFAHLARVSVEQMEQSVQKLTSPDPYSRTPDHEGRRIEVIEGGWFILNYAKYRQQAQAQEGSRAPYMRAYRKRKREKAFGAEEPEPDDAPANDEFEH</sequence>
<feature type="compositionally biased region" description="Acidic residues" evidence="1">
    <location>
        <begin position="127"/>
        <end position="142"/>
    </location>
</feature>
<evidence type="ECO:0000313" key="2">
    <source>
        <dbReference type="EMBL" id="KKM64208.1"/>
    </source>
</evidence>
<comment type="caution">
    <text evidence="2">The sequence shown here is derived from an EMBL/GenBank/DDBJ whole genome shotgun (WGS) entry which is preliminary data.</text>
</comment>
<dbReference type="AlphaFoldDB" id="A0A0F9J3R6"/>
<evidence type="ECO:0000256" key="1">
    <source>
        <dbReference type="SAM" id="MobiDB-lite"/>
    </source>
</evidence>
<organism evidence="2">
    <name type="scientific">marine sediment metagenome</name>
    <dbReference type="NCBI Taxonomy" id="412755"/>
    <lineage>
        <taxon>unclassified sequences</taxon>
        <taxon>metagenomes</taxon>
        <taxon>ecological metagenomes</taxon>
    </lineage>
</organism>